<feature type="compositionally biased region" description="Low complexity" evidence="1">
    <location>
        <begin position="255"/>
        <end position="268"/>
    </location>
</feature>
<feature type="compositionally biased region" description="Gly residues" evidence="1">
    <location>
        <begin position="418"/>
        <end position="429"/>
    </location>
</feature>
<feature type="compositionally biased region" description="Polar residues" evidence="1">
    <location>
        <begin position="730"/>
        <end position="755"/>
    </location>
</feature>
<sequence length="933" mass="96833">MQLPSAAGSPADAASNGSASLNHRSPPALGHLPLAPRFSHDSSPAVLAERLASRNSRREQRAAAREAQAARSRHFSELEAVKAYQRASLATAEPQSHIPAHPSIAASGASTASRASQQAGVPTAEPAFNTPANASAATLGILSSMGSSQQTRIPASGPHGHLTFKPEPSPSAASLGCQQEHNPQAAKVEQGAGPITAEARPHLLSQSLPQPIVTSSRQHGAKRNVPKQDPRFQAQLHPKAGPTGILSAGERRSKSLSPSLSVGSSHASDSIHDVPVLNPKHQPRGHTTSAALQSHHGAQAGSTASALEQGGLRMQEGVLRRTKNSKSNGPAASSPQPACNSPAASKTTGGANKPTLPVDPDSSSQTTTCQSISCEDAASGSDQAASAQGPLEGVQHSRISSTHGPASAQPQATLLGEAGPGSMGSGASGLGAQTPARAQQSVSSSQSAEHQTTFLSEAAPQSLSSPARHARARLGSQDASQQALLSSEAALQLQSGSGSQDAARQHRCKCKAAADGTVPRPCRFCRNVRLMTRLAHQKQLDQRTEAEQKVHTVTLLLNGLRQKHEQQLTEADEAAKCQMSQATDATASDIGTSRAATAAAASASLAASSQEAPSGWLEPHPSMLSNGSALAQAACSSSSPTPLQSPCTATDSLLLNASALPSSANDSQVLAARVETVPAQEAPTSAACSLQPLSAQADAVLPRVATQEASFSEAQQPQDSNGVAPIAASASVQGPQGLSSPSTGTGAAQGTSWGTRSPPASAIPDSLCLSLDPGGSAAWAEARKELDDGLRAMGADAKLADCARKDWERSRLATLSERFFNPSRNAGLPRWAYTSDVNRCLEATKTARFGERTHAEQESWVEHVRLVLRGQRQMPSLKTFNVPGSAQAHHLVVKEIRNQLVRKALERQKLYKDLDKVYNLFLQIMAARELQSA</sequence>
<feature type="region of interest" description="Disordered" evidence="1">
    <location>
        <begin position="730"/>
        <end position="759"/>
    </location>
</feature>
<dbReference type="AlphaFoldDB" id="A0AAW1QDT3"/>
<feature type="compositionally biased region" description="Low complexity" evidence="1">
    <location>
        <begin position="362"/>
        <end position="389"/>
    </location>
</feature>
<feature type="compositionally biased region" description="Low complexity" evidence="1">
    <location>
        <begin position="1"/>
        <end position="20"/>
    </location>
</feature>
<keyword evidence="3" id="KW-1185">Reference proteome</keyword>
<feature type="region of interest" description="Disordered" evidence="1">
    <location>
        <begin position="213"/>
        <end position="305"/>
    </location>
</feature>
<evidence type="ECO:0000256" key="1">
    <source>
        <dbReference type="SAM" id="MobiDB-lite"/>
    </source>
</evidence>
<feature type="compositionally biased region" description="Polar residues" evidence="1">
    <location>
        <begin position="397"/>
        <end position="412"/>
    </location>
</feature>
<dbReference type="Proteomes" id="UP001438707">
    <property type="component" value="Unassembled WGS sequence"/>
</dbReference>
<evidence type="ECO:0000313" key="2">
    <source>
        <dbReference type="EMBL" id="KAK9819544.1"/>
    </source>
</evidence>
<feature type="region of interest" description="Disordered" evidence="1">
    <location>
        <begin position="92"/>
        <end position="129"/>
    </location>
</feature>
<feature type="compositionally biased region" description="Low complexity" evidence="1">
    <location>
        <begin position="103"/>
        <end position="116"/>
    </location>
</feature>
<feature type="region of interest" description="Disordered" evidence="1">
    <location>
        <begin position="1"/>
        <end position="73"/>
    </location>
</feature>
<dbReference type="EMBL" id="JALJOS010000046">
    <property type="protein sequence ID" value="KAK9819544.1"/>
    <property type="molecule type" value="Genomic_DNA"/>
</dbReference>
<feature type="compositionally biased region" description="Polar residues" evidence="1">
    <location>
        <begin position="448"/>
        <end position="465"/>
    </location>
</feature>
<gene>
    <name evidence="2" type="ORF">WJX74_008753</name>
</gene>
<protein>
    <submittedName>
        <fullName evidence="2">Uncharacterized protein</fullName>
    </submittedName>
</protein>
<name>A0AAW1QDT3_9CHLO</name>
<evidence type="ECO:0000313" key="3">
    <source>
        <dbReference type="Proteomes" id="UP001438707"/>
    </source>
</evidence>
<comment type="caution">
    <text evidence="2">The sequence shown here is derived from an EMBL/GenBank/DDBJ whole genome shotgun (WGS) entry which is preliminary data.</text>
</comment>
<feature type="region of interest" description="Disordered" evidence="1">
    <location>
        <begin position="321"/>
        <end position="481"/>
    </location>
</feature>
<feature type="region of interest" description="Disordered" evidence="1">
    <location>
        <begin position="145"/>
        <end position="189"/>
    </location>
</feature>
<organism evidence="2 3">
    <name type="scientific">Apatococcus lobatus</name>
    <dbReference type="NCBI Taxonomy" id="904363"/>
    <lineage>
        <taxon>Eukaryota</taxon>
        <taxon>Viridiplantae</taxon>
        <taxon>Chlorophyta</taxon>
        <taxon>core chlorophytes</taxon>
        <taxon>Trebouxiophyceae</taxon>
        <taxon>Chlorellales</taxon>
        <taxon>Chlorellaceae</taxon>
        <taxon>Apatococcus</taxon>
    </lineage>
</organism>
<proteinExistence type="predicted"/>
<feature type="compositionally biased region" description="Polar residues" evidence="1">
    <location>
        <begin position="325"/>
        <end position="350"/>
    </location>
</feature>
<reference evidence="2 3" key="1">
    <citation type="journal article" date="2024" name="Nat. Commun.">
        <title>Phylogenomics reveals the evolutionary origins of lichenization in chlorophyte algae.</title>
        <authorList>
            <person name="Puginier C."/>
            <person name="Libourel C."/>
            <person name="Otte J."/>
            <person name="Skaloud P."/>
            <person name="Haon M."/>
            <person name="Grisel S."/>
            <person name="Petersen M."/>
            <person name="Berrin J.G."/>
            <person name="Delaux P.M."/>
            <person name="Dal Grande F."/>
            <person name="Keller J."/>
        </authorList>
    </citation>
    <scope>NUCLEOTIDE SEQUENCE [LARGE SCALE GENOMIC DNA]</scope>
    <source>
        <strain evidence="2 3">SAG 2145</strain>
    </source>
</reference>
<accession>A0AAW1QDT3</accession>